<sequence length="310" mass="35057">MKTYEKIYLELKHQPDYISGETLAENLSVSRTAIWKAIKTLENKGLTVESTKNKGYKLVSGDLYLKDQLEERLNFPVQILEKSQSTQIDAKNGLEKGAPAPTLYLAQEQTAAKGRFGRSFFTDKTGGIYMSLHLKPNCHYQDVKPYTIMVASSLVKAISRLTGIECDIKWVNDIYLNGKKIAGILTEAITSVETGLVTDVIIGVGINFFISTFPENLSEIADNLFQTTPSITREDLICSMWNIFFETPEYDLVKYYKDKSLVLHQTITYLEQEQEKQAKVLDITNRGELLIQTGEEKKTLSSGEVRLISW</sequence>
<comment type="catalytic activity">
    <reaction evidence="3">
        <text>biotin + L-lysyl-[protein] + ATP = N(6)-biotinyl-L-lysyl-[protein] + AMP + diphosphate + H(+)</text>
        <dbReference type="Rhea" id="RHEA:11756"/>
        <dbReference type="Rhea" id="RHEA-COMP:9752"/>
        <dbReference type="Rhea" id="RHEA-COMP:10505"/>
        <dbReference type="ChEBI" id="CHEBI:15378"/>
        <dbReference type="ChEBI" id="CHEBI:29969"/>
        <dbReference type="ChEBI" id="CHEBI:30616"/>
        <dbReference type="ChEBI" id="CHEBI:33019"/>
        <dbReference type="ChEBI" id="CHEBI:57586"/>
        <dbReference type="ChEBI" id="CHEBI:83144"/>
        <dbReference type="ChEBI" id="CHEBI:456215"/>
        <dbReference type="EC" id="6.3.4.15"/>
    </reaction>
</comment>
<protein>
    <recommendedName>
        <fullName evidence="3">Bifunctional ligase/repressor BirA</fullName>
    </recommendedName>
    <alternativeName>
        <fullName evidence="3">Biotin--[acetyl-CoA-carboxylase] ligase</fullName>
        <ecNumber evidence="3">6.3.4.15</ecNumber>
    </alternativeName>
    <alternativeName>
        <fullName evidence="3">Biotin--protein ligase</fullName>
    </alternativeName>
    <alternativeName>
        <fullName evidence="3">Biotin-[acetyl-CoA carboxylase] synthetase</fullName>
    </alternativeName>
</protein>
<dbReference type="PROSITE" id="PS51733">
    <property type="entry name" value="BPL_LPL_CATALYTIC"/>
    <property type="match status" value="1"/>
</dbReference>
<feature type="binding site" evidence="3">
    <location>
        <position position="180"/>
    </location>
    <ligand>
        <name>biotin</name>
        <dbReference type="ChEBI" id="CHEBI:57586"/>
    </ligand>
</feature>
<dbReference type="InterPro" id="IPR004408">
    <property type="entry name" value="Biotin_CoA_COase_ligase"/>
</dbReference>
<keyword evidence="3" id="KW-0678">Repressor</keyword>
<dbReference type="InterPro" id="IPR036388">
    <property type="entry name" value="WH-like_DNA-bd_sf"/>
</dbReference>
<keyword evidence="3" id="KW-0067">ATP-binding</keyword>
<dbReference type="Gene3D" id="1.10.10.10">
    <property type="entry name" value="Winged helix-like DNA-binding domain superfamily/Winged helix DNA-binding domain"/>
    <property type="match status" value="1"/>
</dbReference>
<reference evidence="5 6" key="1">
    <citation type="submission" date="2024-06" db="EMBL/GenBank/DDBJ databases">
        <title>Genomic Encyclopedia of Type Strains, Phase IV (KMG-IV): sequencing the most valuable type-strain genomes for metagenomic binning, comparative biology and taxonomic classification.</title>
        <authorList>
            <person name="Goeker M."/>
        </authorList>
    </citation>
    <scope>NUCLEOTIDE SEQUENCE [LARGE SCALE GENOMIC DNA]</scope>
    <source>
        <strain evidence="5 6">DSM 28302</strain>
    </source>
</reference>
<keyword evidence="6" id="KW-1185">Reference proteome</keyword>
<evidence type="ECO:0000313" key="5">
    <source>
        <dbReference type="EMBL" id="MET3635061.1"/>
    </source>
</evidence>
<dbReference type="RefSeq" id="WP_354369782.1">
    <property type="nucleotide sequence ID" value="NZ_JBEPLN010000039.1"/>
</dbReference>
<comment type="function">
    <text evidence="3">Acts both as a biotin--[acetyl-CoA-carboxylase] ligase and a repressor.</text>
</comment>
<dbReference type="InterPro" id="IPR003142">
    <property type="entry name" value="BPL_C"/>
</dbReference>
<keyword evidence="3" id="KW-0804">Transcription</keyword>
<dbReference type="GO" id="GO:0004077">
    <property type="term" value="F:biotin--[biotin carboxyl-carrier protein] ligase activity"/>
    <property type="evidence" value="ECO:0007669"/>
    <property type="project" value="UniProtKB-EC"/>
</dbReference>
<dbReference type="Pfam" id="PF02237">
    <property type="entry name" value="BPL_C"/>
    <property type="match status" value="1"/>
</dbReference>
<dbReference type="InterPro" id="IPR036390">
    <property type="entry name" value="WH_DNA-bd_sf"/>
</dbReference>
<evidence type="ECO:0000256" key="3">
    <source>
        <dbReference type="HAMAP-Rule" id="MF_00978"/>
    </source>
</evidence>
<dbReference type="PANTHER" id="PTHR12835">
    <property type="entry name" value="BIOTIN PROTEIN LIGASE"/>
    <property type="match status" value="1"/>
</dbReference>
<dbReference type="NCBIfam" id="NF008846">
    <property type="entry name" value="PRK11886.1-1"/>
    <property type="match status" value="1"/>
</dbReference>
<keyword evidence="3" id="KW-0547">Nucleotide-binding</keyword>
<feature type="domain" description="BPL/LPL catalytic" evidence="4">
    <location>
        <begin position="63"/>
        <end position="252"/>
    </location>
</feature>
<feature type="DNA-binding region" description="H-T-H motif" evidence="3">
    <location>
        <begin position="20"/>
        <end position="39"/>
    </location>
</feature>
<dbReference type="PANTHER" id="PTHR12835:SF5">
    <property type="entry name" value="BIOTIN--PROTEIN LIGASE"/>
    <property type="match status" value="1"/>
</dbReference>
<dbReference type="SUPFAM" id="SSF46785">
    <property type="entry name" value="Winged helix' DNA-binding domain"/>
    <property type="match status" value="1"/>
</dbReference>
<comment type="caution">
    <text evidence="5">The sequence shown here is derived from an EMBL/GenBank/DDBJ whole genome shotgun (WGS) entry which is preliminary data.</text>
</comment>
<organism evidence="5 6">
    <name type="scientific">Streptococcus porcorum</name>
    <dbReference type="NCBI Taxonomy" id="701526"/>
    <lineage>
        <taxon>Bacteria</taxon>
        <taxon>Bacillati</taxon>
        <taxon>Bacillota</taxon>
        <taxon>Bacilli</taxon>
        <taxon>Lactobacillales</taxon>
        <taxon>Streptococcaceae</taxon>
        <taxon>Streptococcus</taxon>
    </lineage>
</organism>
<dbReference type="EC" id="6.3.4.15" evidence="3"/>
<dbReference type="InterPro" id="IPR004143">
    <property type="entry name" value="BPL_LPL_catalytic"/>
</dbReference>
<keyword evidence="3" id="KW-0238">DNA-binding</keyword>
<evidence type="ECO:0000256" key="1">
    <source>
        <dbReference type="ARBA" id="ARBA00022598"/>
    </source>
</evidence>
<dbReference type="NCBIfam" id="TIGR00121">
    <property type="entry name" value="birA_ligase"/>
    <property type="match status" value="1"/>
</dbReference>
<evidence type="ECO:0000313" key="6">
    <source>
        <dbReference type="Proteomes" id="UP001549037"/>
    </source>
</evidence>
<dbReference type="InterPro" id="IPR030855">
    <property type="entry name" value="Bifunct_BirA"/>
</dbReference>
<keyword evidence="2 3" id="KW-0092">Biotin</keyword>
<proteinExistence type="inferred from homology"/>
<dbReference type="Pfam" id="PF08279">
    <property type="entry name" value="HTH_11"/>
    <property type="match status" value="1"/>
</dbReference>
<dbReference type="Proteomes" id="UP001549037">
    <property type="component" value="Unassembled WGS sequence"/>
</dbReference>
<dbReference type="Pfam" id="PF03099">
    <property type="entry name" value="BPL_LplA_LipB"/>
    <property type="match status" value="1"/>
</dbReference>
<gene>
    <name evidence="3" type="primary">birA</name>
    <name evidence="5" type="ORF">ABID28_001723</name>
</gene>
<dbReference type="HAMAP" id="MF_00978">
    <property type="entry name" value="Bifunct_BirA"/>
    <property type="match status" value="1"/>
</dbReference>
<name>A0ABV2JH07_9STRE</name>
<dbReference type="CDD" id="cd16442">
    <property type="entry name" value="BPL"/>
    <property type="match status" value="1"/>
</dbReference>
<dbReference type="InterPro" id="IPR013196">
    <property type="entry name" value="HTH_11"/>
</dbReference>
<comment type="caution">
    <text evidence="3">Lacks conserved residue(s) required for the propagation of feature annotation.</text>
</comment>
<keyword evidence="1 3" id="KW-0436">Ligase</keyword>
<keyword evidence="3" id="KW-0805">Transcription regulation</keyword>
<dbReference type="InterPro" id="IPR045864">
    <property type="entry name" value="aa-tRNA-synth_II/BPL/LPL"/>
</dbReference>
<feature type="binding site" evidence="3">
    <location>
        <position position="109"/>
    </location>
    <ligand>
        <name>biotin</name>
        <dbReference type="ChEBI" id="CHEBI:57586"/>
    </ligand>
</feature>
<dbReference type="Gene3D" id="3.30.930.10">
    <property type="entry name" value="Bira Bifunctional Protein, Domain 2"/>
    <property type="match status" value="1"/>
</dbReference>
<accession>A0ABV2JH07</accession>
<dbReference type="EMBL" id="JBEPLN010000039">
    <property type="protein sequence ID" value="MET3635061.1"/>
    <property type="molecule type" value="Genomic_DNA"/>
</dbReference>
<evidence type="ECO:0000259" key="4">
    <source>
        <dbReference type="PROSITE" id="PS51733"/>
    </source>
</evidence>
<comment type="similarity">
    <text evidence="3">Belongs to the biotin--protein ligase family.</text>
</comment>
<dbReference type="SUPFAM" id="SSF55681">
    <property type="entry name" value="Class II aaRS and biotin synthetases"/>
    <property type="match status" value="1"/>
</dbReference>
<evidence type="ECO:0000256" key="2">
    <source>
        <dbReference type="ARBA" id="ARBA00023267"/>
    </source>
</evidence>